<reference evidence="10" key="1">
    <citation type="submission" date="2021-03" db="EMBL/GenBank/DDBJ databases">
        <title>Acanthopleuribacteraceae sp. M133.</title>
        <authorList>
            <person name="Wang G."/>
        </authorList>
    </citation>
    <scope>NUCLEOTIDE SEQUENCE</scope>
    <source>
        <strain evidence="10">M133</strain>
    </source>
</reference>
<dbReference type="GO" id="GO:0005829">
    <property type="term" value="C:cytosol"/>
    <property type="evidence" value="ECO:0007669"/>
    <property type="project" value="TreeGrafter"/>
</dbReference>
<dbReference type="InterPro" id="IPR053967">
    <property type="entry name" value="LlgE_F_G-like_D1"/>
</dbReference>
<dbReference type="InterPro" id="IPR001444">
    <property type="entry name" value="Flag_bb_rod_N"/>
</dbReference>
<feature type="domain" description="Flagellar basal body rod protein N-terminal" evidence="6">
    <location>
        <begin position="5"/>
        <end position="35"/>
    </location>
</feature>
<dbReference type="InterPro" id="IPR011491">
    <property type="entry name" value="FlgE_D2"/>
</dbReference>
<dbReference type="KEGG" id="scor:J3U87_01395"/>
<dbReference type="InterPro" id="IPR020013">
    <property type="entry name" value="Flagellar_FlgE/F/G"/>
</dbReference>
<evidence type="ECO:0000259" key="6">
    <source>
        <dbReference type="Pfam" id="PF00460"/>
    </source>
</evidence>
<evidence type="ECO:0000259" key="8">
    <source>
        <dbReference type="Pfam" id="PF07559"/>
    </source>
</evidence>
<gene>
    <name evidence="10" type="ORF">J3U87_01395</name>
</gene>
<dbReference type="GO" id="GO:0009425">
    <property type="term" value="C:bacterial-type flagellum basal body"/>
    <property type="evidence" value="ECO:0007669"/>
    <property type="project" value="UniProtKB-SubCell"/>
</dbReference>
<feature type="domain" description="Flagellar hook protein FlgE/F/G-like D1" evidence="9">
    <location>
        <begin position="89"/>
        <end position="137"/>
    </location>
</feature>
<evidence type="ECO:0000256" key="4">
    <source>
        <dbReference type="ARBA" id="ARBA00023143"/>
    </source>
</evidence>
<keyword evidence="11" id="KW-1185">Reference proteome</keyword>
<dbReference type="PANTHER" id="PTHR30435">
    <property type="entry name" value="FLAGELLAR PROTEIN"/>
    <property type="match status" value="1"/>
</dbReference>
<protein>
    <recommendedName>
        <fullName evidence="3 5">Flagellar hook protein FlgE</fullName>
    </recommendedName>
</protein>
<keyword evidence="10" id="KW-0966">Cell projection</keyword>
<comment type="subcellular location">
    <subcellularLocation>
        <location evidence="1 5">Bacterial flagellum basal body</location>
    </subcellularLocation>
</comment>
<dbReference type="Pfam" id="PF22692">
    <property type="entry name" value="LlgE_F_G_D1"/>
    <property type="match status" value="1"/>
</dbReference>
<dbReference type="InterPro" id="IPR037925">
    <property type="entry name" value="FlgE/F/G-like"/>
</dbReference>
<organism evidence="10 11">
    <name type="scientific">Sulfidibacter corallicola</name>
    <dbReference type="NCBI Taxonomy" id="2818388"/>
    <lineage>
        <taxon>Bacteria</taxon>
        <taxon>Pseudomonadati</taxon>
        <taxon>Acidobacteriota</taxon>
        <taxon>Holophagae</taxon>
        <taxon>Acanthopleuribacterales</taxon>
        <taxon>Acanthopleuribacteraceae</taxon>
        <taxon>Sulfidibacter</taxon>
    </lineage>
</organism>
<evidence type="ECO:0000256" key="3">
    <source>
        <dbReference type="ARBA" id="ARBA00019015"/>
    </source>
</evidence>
<dbReference type="NCBIfam" id="TIGR03506">
    <property type="entry name" value="FlgEFG_subfam"/>
    <property type="match status" value="1"/>
</dbReference>
<dbReference type="RefSeq" id="WP_237381230.1">
    <property type="nucleotide sequence ID" value="NZ_CP071793.1"/>
</dbReference>
<dbReference type="Pfam" id="PF07559">
    <property type="entry name" value="FlgE_D2"/>
    <property type="match status" value="1"/>
</dbReference>
<sequence length="428" mass="45526">MLPTFYSALTGLRSHATAINVVGNNLANINTTGYKRSDINFAQIMAGEIQGFFGAANPVQFGLGARTTRIGPTHLQGAVRANGINSNLALQGEGFFQVSDGTRTAYTRAGNFSFDLNGNLVAPNGWNVQGFTEVDADGNVVRTGTPANLQIDFEQPSPPSATSLVRYITNLSAQAGAGETFNTTIDIWDSAGQSHRLDLEFVKSETENQWTYQFSLDEGDVIEGATGTVTFDAQGRLSTINGLSVDDPAAANPIIRLGNLPANADGLVPEDQQITWDLIEFGGADDGTNDSHLTNFSSTSANGTFFQDGFGSGDLNRIEFTRDGTMLGFFTNGETHPLGAVAVVNFNNLAGLKQIDANFFQETGASGEPLLLEGNGGTVVFGGALESSNVDIADEFTNLIIHQRGYQSNSKSVTTADQVLQEIINLKR</sequence>
<dbReference type="Pfam" id="PF06429">
    <property type="entry name" value="Flg_bbr_C"/>
    <property type="match status" value="1"/>
</dbReference>
<evidence type="ECO:0000256" key="1">
    <source>
        <dbReference type="ARBA" id="ARBA00004117"/>
    </source>
</evidence>
<dbReference type="AlphaFoldDB" id="A0A8A4TNU1"/>
<dbReference type="Gene3D" id="2.60.98.20">
    <property type="entry name" value="Flagellar hook protein FlgE"/>
    <property type="match status" value="1"/>
</dbReference>
<dbReference type="EMBL" id="CP071793">
    <property type="protein sequence ID" value="QTD51097.1"/>
    <property type="molecule type" value="Genomic_DNA"/>
</dbReference>
<keyword evidence="10" id="KW-0282">Flagellum</keyword>
<keyword evidence="4 5" id="KW-0975">Bacterial flagellum</keyword>
<dbReference type="Pfam" id="PF00460">
    <property type="entry name" value="Flg_bb_rod"/>
    <property type="match status" value="1"/>
</dbReference>
<proteinExistence type="inferred from homology"/>
<feature type="domain" description="Flagellar hook protein FlgE D2" evidence="8">
    <location>
        <begin position="180"/>
        <end position="310"/>
    </location>
</feature>
<accession>A0A8A4TNU1</accession>
<evidence type="ECO:0000256" key="5">
    <source>
        <dbReference type="RuleBase" id="RU362116"/>
    </source>
</evidence>
<comment type="function">
    <text evidence="5">A flexible structure which links the flagellar filament to the drive apparatus in the basal body.</text>
</comment>
<dbReference type="GO" id="GO:0071978">
    <property type="term" value="P:bacterial-type flagellum-dependent swarming motility"/>
    <property type="evidence" value="ECO:0007669"/>
    <property type="project" value="TreeGrafter"/>
</dbReference>
<keyword evidence="10" id="KW-0969">Cilium</keyword>
<dbReference type="PANTHER" id="PTHR30435:SF1">
    <property type="entry name" value="FLAGELLAR HOOK PROTEIN FLGE"/>
    <property type="match status" value="1"/>
</dbReference>
<feature type="domain" description="Flagellar basal-body/hook protein C-terminal" evidence="7">
    <location>
        <begin position="383"/>
        <end position="426"/>
    </location>
</feature>
<comment type="similarity">
    <text evidence="2 5">Belongs to the flagella basal body rod proteins family.</text>
</comment>
<name>A0A8A4TNU1_SULCO</name>
<dbReference type="GO" id="GO:0009424">
    <property type="term" value="C:bacterial-type flagellum hook"/>
    <property type="evidence" value="ECO:0007669"/>
    <property type="project" value="TreeGrafter"/>
</dbReference>
<dbReference type="InterPro" id="IPR010930">
    <property type="entry name" value="Flg_bb/hook_C_dom"/>
</dbReference>
<evidence type="ECO:0000259" key="9">
    <source>
        <dbReference type="Pfam" id="PF22692"/>
    </source>
</evidence>
<evidence type="ECO:0000313" key="10">
    <source>
        <dbReference type="EMBL" id="QTD51097.1"/>
    </source>
</evidence>
<dbReference type="InterPro" id="IPR037058">
    <property type="entry name" value="Falgellar_hook_FlgE_sf"/>
</dbReference>
<evidence type="ECO:0000313" key="11">
    <source>
        <dbReference type="Proteomes" id="UP000663929"/>
    </source>
</evidence>
<evidence type="ECO:0000256" key="2">
    <source>
        <dbReference type="ARBA" id="ARBA00009677"/>
    </source>
</evidence>
<dbReference type="SUPFAM" id="SSF117143">
    <property type="entry name" value="Flagellar hook protein flgE"/>
    <property type="match status" value="1"/>
</dbReference>
<evidence type="ECO:0000259" key="7">
    <source>
        <dbReference type="Pfam" id="PF06429"/>
    </source>
</evidence>
<dbReference type="Proteomes" id="UP000663929">
    <property type="component" value="Chromosome"/>
</dbReference>